<dbReference type="RefSeq" id="WP_062766489.1">
    <property type="nucleotide sequence ID" value="NZ_CP121045.1"/>
</dbReference>
<evidence type="ECO:0000256" key="1">
    <source>
        <dbReference type="SAM" id="MobiDB-lite"/>
    </source>
</evidence>
<dbReference type="Proteomes" id="UP000075787">
    <property type="component" value="Unassembled WGS sequence"/>
</dbReference>
<feature type="region of interest" description="Disordered" evidence="1">
    <location>
        <begin position="1"/>
        <end position="24"/>
    </location>
</feature>
<proteinExistence type="predicted"/>
<evidence type="ECO:0000313" key="3">
    <source>
        <dbReference type="Proteomes" id="UP000075787"/>
    </source>
</evidence>
<name>A0A162KIK5_9PROT</name>
<gene>
    <name evidence="2" type="ORF">AUP44_09435</name>
</gene>
<reference evidence="2 3" key="1">
    <citation type="submission" date="2015-12" db="EMBL/GenBank/DDBJ databases">
        <title>Genome sequence of Tistrella mobilis MCCC 1A02139.</title>
        <authorList>
            <person name="Lu L."/>
            <person name="Lai Q."/>
            <person name="Shao Z."/>
            <person name="Qian P."/>
        </authorList>
    </citation>
    <scope>NUCLEOTIDE SEQUENCE [LARGE SCALE GENOMIC DNA]</scope>
    <source>
        <strain evidence="2 3">MCCC 1A02139</strain>
    </source>
</reference>
<dbReference type="GeneID" id="97242632"/>
<dbReference type="EMBL" id="LPZR01000175">
    <property type="protein sequence ID" value="KYO51366.1"/>
    <property type="molecule type" value="Genomic_DNA"/>
</dbReference>
<accession>A0A162KIK5</accession>
<protein>
    <submittedName>
        <fullName evidence="2">Uncharacterized protein</fullName>
    </submittedName>
</protein>
<sequence>MSDPPTVSRPPLAEGLPLAARTPLDSRTPLSARLPLTVSLPAAGFARVETAGTEREAGDPFIAGLRDLRAALAALFRLMGMSPAEAAGVADRAVAGEDLPKGQDEAVPATGGTAAASLGLAGIAVEDGAAARLGEAMAKGAQALHGELIALLMRLGLDPSAARIAASRLLAGIAAAGGTGGASPASLLADIRRGVPPAAGAVGLAVGVKDLTLSRDATHVHLHLDSLVLRGFPLASDGVRLVRADASGTRLTADLVIPTGVPLEGEGGLSRRRAP</sequence>
<organism evidence="2 3">
    <name type="scientific">Tistrella mobilis</name>
    <dbReference type="NCBI Taxonomy" id="171437"/>
    <lineage>
        <taxon>Bacteria</taxon>
        <taxon>Pseudomonadati</taxon>
        <taxon>Pseudomonadota</taxon>
        <taxon>Alphaproteobacteria</taxon>
        <taxon>Geminicoccales</taxon>
        <taxon>Geminicoccaceae</taxon>
        <taxon>Tistrella</taxon>
    </lineage>
</organism>
<dbReference type="AlphaFoldDB" id="A0A162KIK5"/>
<comment type="caution">
    <text evidence="2">The sequence shown here is derived from an EMBL/GenBank/DDBJ whole genome shotgun (WGS) entry which is preliminary data.</text>
</comment>
<evidence type="ECO:0000313" key="2">
    <source>
        <dbReference type="EMBL" id="KYO51366.1"/>
    </source>
</evidence>